<dbReference type="HAMAP" id="MF_00984">
    <property type="entry name" value="SSB"/>
    <property type="match status" value="1"/>
</dbReference>
<dbReference type="InterPro" id="IPR012340">
    <property type="entry name" value="NA-bd_OB-fold"/>
</dbReference>
<evidence type="ECO:0000256" key="3">
    <source>
        <dbReference type="RuleBase" id="RU000524"/>
    </source>
</evidence>
<dbReference type="NCBIfam" id="TIGR00621">
    <property type="entry name" value="ssb"/>
    <property type="match status" value="1"/>
</dbReference>
<accession>A0ABS2R8S6</accession>
<dbReference type="CDD" id="cd04496">
    <property type="entry name" value="SSB_OBF"/>
    <property type="match status" value="1"/>
</dbReference>
<dbReference type="EMBL" id="JAFBFH010000021">
    <property type="protein sequence ID" value="MBM7716050.1"/>
    <property type="molecule type" value="Genomic_DNA"/>
</dbReference>
<evidence type="ECO:0000256" key="2">
    <source>
        <dbReference type="HAMAP-Rule" id="MF_00984"/>
    </source>
</evidence>
<keyword evidence="2" id="KW-0233">DNA recombination</keyword>
<keyword evidence="2" id="KW-0227">DNA damage</keyword>
<keyword evidence="1 2" id="KW-0238">DNA-binding</keyword>
<evidence type="ECO:0000256" key="1">
    <source>
        <dbReference type="ARBA" id="ARBA00023125"/>
    </source>
</evidence>
<keyword evidence="2" id="KW-0234">DNA repair</keyword>
<organism evidence="5 6">
    <name type="scientific">Siminovitchia thermophila</name>
    <dbReference type="NCBI Taxonomy" id="1245522"/>
    <lineage>
        <taxon>Bacteria</taxon>
        <taxon>Bacillati</taxon>
        <taxon>Bacillota</taxon>
        <taxon>Bacilli</taxon>
        <taxon>Bacillales</taxon>
        <taxon>Bacillaceae</taxon>
        <taxon>Siminovitchia</taxon>
    </lineage>
</organism>
<evidence type="ECO:0000313" key="6">
    <source>
        <dbReference type="Proteomes" id="UP000823485"/>
    </source>
</evidence>
<dbReference type="GO" id="GO:0003677">
    <property type="term" value="F:DNA binding"/>
    <property type="evidence" value="ECO:0007669"/>
    <property type="project" value="UniProtKB-KW"/>
</dbReference>
<feature type="compositionally biased region" description="Low complexity" evidence="4">
    <location>
        <begin position="106"/>
        <end position="150"/>
    </location>
</feature>
<comment type="caution">
    <text evidence="2">Lacks conserved residue(s) required for the propagation of feature annotation.</text>
</comment>
<dbReference type="PANTHER" id="PTHR10302:SF27">
    <property type="entry name" value="SINGLE-STRANDED DNA-BINDING PROTEIN"/>
    <property type="match status" value="1"/>
</dbReference>
<dbReference type="InterPro" id="IPR011344">
    <property type="entry name" value="ssDNA-bd"/>
</dbReference>
<comment type="caution">
    <text evidence="5">The sequence shown here is derived from an EMBL/GenBank/DDBJ whole genome shotgun (WGS) entry which is preliminary data.</text>
</comment>
<feature type="region of interest" description="Disordered" evidence="4">
    <location>
        <begin position="105"/>
        <end position="208"/>
    </location>
</feature>
<comment type="subunit">
    <text evidence="2">Homotetramer.</text>
</comment>
<dbReference type="PANTHER" id="PTHR10302">
    <property type="entry name" value="SINGLE-STRANDED DNA-BINDING PROTEIN"/>
    <property type="match status" value="1"/>
</dbReference>
<dbReference type="Pfam" id="PF00436">
    <property type="entry name" value="SSB"/>
    <property type="match status" value="1"/>
</dbReference>
<dbReference type="Proteomes" id="UP000823485">
    <property type="component" value="Unassembled WGS sequence"/>
</dbReference>
<feature type="compositionally biased region" description="Low complexity" evidence="4">
    <location>
        <begin position="157"/>
        <end position="172"/>
    </location>
</feature>
<keyword evidence="2" id="KW-0235">DNA replication</keyword>
<comment type="function">
    <text evidence="2">Plays an important role in DNA replication, recombination and repair. Binds to ssDNA and to an array of partner proteins to recruit them to their sites of action during DNA metabolism.</text>
</comment>
<proteinExistence type="inferred from homology"/>
<evidence type="ECO:0000313" key="5">
    <source>
        <dbReference type="EMBL" id="MBM7716050.1"/>
    </source>
</evidence>
<dbReference type="PROSITE" id="PS50935">
    <property type="entry name" value="SSB"/>
    <property type="match status" value="1"/>
</dbReference>
<dbReference type="Gene3D" id="2.40.50.140">
    <property type="entry name" value="Nucleic acid-binding proteins"/>
    <property type="match status" value="1"/>
</dbReference>
<feature type="short sequence motif" description="Important for interaction with partner proteins" evidence="2">
    <location>
        <begin position="203"/>
        <end position="208"/>
    </location>
</feature>
<keyword evidence="6" id="KW-1185">Reference proteome</keyword>
<name>A0ABS2R8S6_9BACI</name>
<reference evidence="5 6" key="1">
    <citation type="submission" date="2021-01" db="EMBL/GenBank/DDBJ databases">
        <title>Genomic Encyclopedia of Type Strains, Phase IV (KMG-IV): sequencing the most valuable type-strain genomes for metagenomic binning, comparative biology and taxonomic classification.</title>
        <authorList>
            <person name="Goeker M."/>
        </authorList>
    </citation>
    <scope>NUCLEOTIDE SEQUENCE [LARGE SCALE GENOMIC DNA]</scope>
    <source>
        <strain evidence="5 6">DSM 105453</strain>
    </source>
</reference>
<protein>
    <recommendedName>
        <fullName evidence="2 3">Single-stranded DNA-binding protein</fullName>
        <shortName evidence="2">SSB</shortName>
    </recommendedName>
</protein>
<feature type="compositionally biased region" description="Low complexity" evidence="4">
    <location>
        <begin position="180"/>
        <end position="190"/>
    </location>
</feature>
<sequence length="208" mass="23151">MNTVNLIGRLTKDPELKYTPAGKAVVNFTLAINRPFKSQNGENEADFIMIQAWGKTAENTANFLSKGSQAAVVGRIQTRNYENQQGQRVYVTEVVADYVQFLDPKQNGQGQQNQGYSQQQGYNQNQQQQGYNQNQQGYNQNGFNQNQQGYNQGGQGYNQQNQGYNQQQPNQGQGYGQGGFNQPPQNGGFNDPFANNGTITVSDDDLPF</sequence>
<gene>
    <name evidence="5" type="ORF">JOC94_003061</name>
</gene>
<dbReference type="SUPFAM" id="SSF50249">
    <property type="entry name" value="Nucleic acid-binding proteins"/>
    <property type="match status" value="1"/>
</dbReference>
<evidence type="ECO:0000256" key="4">
    <source>
        <dbReference type="SAM" id="MobiDB-lite"/>
    </source>
</evidence>
<dbReference type="InterPro" id="IPR000424">
    <property type="entry name" value="Primosome_PriB/ssb"/>
</dbReference>